<dbReference type="SMART" id="SM01381">
    <property type="entry name" value="7TM_GPCR_Srsx"/>
    <property type="match status" value="1"/>
</dbReference>
<evidence type="ECO:0000256" key="4">
    <source>
        <dbReference type="ARBA" id="ARBA00023136"/>
    </source>
</evidence>
<accession>A0A1I7RKL3</accession>
<evidence type="ECO:0000256" key="2">
    <source>
        <dbReference type="ARBA" id="ARBA00022692"/>
    </source>
</evidence>
<dbReference type="InterPro" id="IPR019424">
    <property type="entry name" value="7TM_GPCR_Srsx"/>
</dbReference>
<dbReference type="Gene3D" id="1.20.1070.10">
    <property type="entry name" value="Rhodopsin 7-helix transmembrane proteins"/>
    <property type="match status" value="1"/>
</dbReference>
<dbReference type="eggNOG" id="ENOG502STZG">
    <property type="taxonomic scope" value="Eukaryota"/>
</dbReference>
<dbReference type="SUPFAM" id="SSF81321">
    <property type="entry name" value="Family A G protein-coupled receptor-like"/>
    <property type="match status" value="1"/>
</dbReference>
<protein>
    <submittedName>
        <fullName evidence="7">G_PROTEIN_RECEP_F1_2 domain-containing protein</fullName>
    </submittedName>
</protein>
<dbReference type="CDD" id="cd00637">
    <property type="entry name" value="7tm_classA_rhodopsin-like"/>
    <property type="match status" value="1"/>
</dbReference>
<dbReference type="GO" id="GO:0016020">
    <property type="term" value="C:membrane"/>
    <property type="evidence" value="ECO:0007669"/>
    <property type="project" value="UniProtKB-SubCell"/>
</dbReference>
<dbReference type="InterPro" id="IPR017452">
    <property type="entry name" value="GPCR_Rhodpsn_7TM"/>
</dbReference>
<name>A0A1I7RKL3_BURXY</name>
<feature type="domain" description="G-protein coupled receptors family 1 profile" evidence="5">
    <location>
        <begin position="57"/>
        <end position="295"/>
    </location>
</feature>
<keyword evidence="3" id="KW-1133">Transmembrane helix</keyword>
<sequence>MFKELGQEIDRAKNYEGGFSNPMAEWLYHTYNGAGRRISIIMPPILFFSCSLVSYFGNSMVILATLKKKKLHGSYNIFVSLASLGDILHQNSHWFYMANMLSGNNFIPYYLCYYINILMVQGITLSIFMTMFVGVDRLIGVTFPIIYTSISKVPYIGVCLAASISFAGYISWLGYGHTKSEFGREPVMCSIIDSMGAGSLPWFDACFIINLIDLLIYSIVWIQLRNKTSNNDSMRRVFKSLLVMMVVVVFGWLVNAFVRSVIIPYGEIPVSQWFFWASYGGLLVNIASTLNFFILFSFSSEYRTAFTSLLPFLKGFRSHSLLKMQSSNGLTKLEGKSKISTSTVKPVHTITVD</sequence>
<dbReference type="Proteomes" id="UP000095284">
    <property type="component" value="Unplaced"/>
</dbReference>
<dbReference type="AlphaFoldDB" id="A0A1I7RKL3"/>
<evidence type="ECO:0000313" key="7">
    <source>
        <dbReference type="WBParaSite" id="BXY_0124700.1"/>
    </source>
</evidence>
<evidence type="ECO:0000259" key="5">
    <source>
        <dbReference type="PROSITE" id="PS50262"/>
    </source>
</evidence>
<evidence type="ECO:0000256" key="1">
    <source>
        <dbReference type="ARBA" id="ARBA00004370"/>
    </source>
</evidence>
<evidence type="ECO:0000256" key="3">
    <source>
        <dbReference type="ARBA" id="ARBA00022989"/>
    </source>
</evidence>
<keyword evidence="4" id="KW-0472">Membrane</keyword>
<dbReference type="GO" id="GO:0004930">
    <property type="term" value="F:G protein-coupled receptor activity"/>
    <property type="evidence" value="ECO:0007669"/>
    <property type="project" value="InterPro"/>
</dbReference>
<dbReference type="PANTHER" id="PTHR23360:SF5">
    <property type="entry name" value="G-PROTEIN COUPLED RECEPTORS FAMILY 1 PROFILE DOMAIN-CONTAINING PROTEIN"/>
    <property type="match status" value="1"/>
</dbReference>
<organism evidence="6 7">
    <name type="scientific">Bursaphelenchus xylophilus</name>
    <name type="common">Pinewood nematode worm</name>
    <name type="synonym">Aphelenchoides xylophilus</name>
    <dbReference type="NCBI Taxonomy" id="6326"/>
    <lineage>
        <taxon>Eukaryota</taxon>
        <taxon>Metazoa</taxon>
        <taxon>Ecdysozoa</taxon>
        <taxon>Nematoda</taxon>
        <taxon>Chromadorea</taxon>
        <taxon>Rhabditida</taxon>
        <taxon>Tylenchina</taxon>
        <taxon>Tylenchomorpha</taxon>
        <taxon>Aphelenchoidea</taxon>
        <taxon>Aphelenchoididae</taxon>
        <taxon>Bursaphelenchus</taxon>
    </lineage>
</organism>
<dbReference type="WBParaSite" id="BXY_0124700.1">
    <property type="protein sequence ID" value="BXY_0124700.1"/>
    <property type="gene ID" value="BXY_0124700"/>
</dbReference>
<comment type="subcellular location">
    <subcellularLocation>
        <location evidence="1">Membrane</location>
    </subcellularLocation>
</comment>
<keyword evidence="2" id="KW-0812">Transmembrane</keyword>
<dbReference type="PROSITE" id="PS50262">
    <property type="entry name" value="G_PROTEIN_RECEP_F1_2"/>
    <property type="match status" value="1"/>
</dbReference>
<dbReference type="Pfam" id="PF10320">
    <property type="entry name" value="7TM_GPCR_Srsx"/>
    <property type="match status" value="1"/>
</dbReference>
<dbReference type="InterPro" id="IPR000276">
    <property type="entry name" value="GPCR_Rhodpsn"/>
</dbReference>
<proteinExistence type="predicted"/>
<dbReference type="InterPro" id="IPR047130">
    <property type="entry name" value="7TM_GPCR_Srsx_nematod"/>
</dbReference>
<evidence type="ECO:0000313" key="6">
    <source>
        <dbReference type="Proteomes" id="UP000095284"/>
    </source>
</evidence>
<dbReference type="PANTHER" id="PTHR23360">
    <property type="entry name" value="G-PROTEIN COUPLED RECEPTORS FAMILY 1 PROFILE DOMAIN-CONTAINING PROTEIN-RELATED"/>
    <property type="match status" value="1"/>
</dbReference>
<reference evidence="7" key="1">
    <citation type="submission" date="2016-11" db="UniProtKB">
        <authorList>
            <consortium name="WormBaseParasite"/>
        </authorList>
    </citation>
    <scope>IDENTIFICATION</scope>
</reference>